<dbReference type="EMBL" id="LAZR01061884">
    <property type="protein sequence ID" value="KKK62674.1"/>
    <property type="molecule type" value="Genomic_DNA"/>
</dbReference>
<feature type="non-terminal residue" evidence="1">
    <location>
        <position position="75"/>
    </location>
</feature>
<accession>A0A0F8Z8C2</accession>
<proteinExistence type="predicted"/>
<organism evidence="1">
    <name type="scientific">marine sediment metagenome</name>
    <dbReference type="NCBI Taxonomy" id="412755"/>
    <lineage>
        <taxon>unclassified sequences</taxon>
        <taxon>metagenomes</taxon>
        <taxon>ecological metagenomes</taxon>
    </lineage>
</organism>
<evidence type="ECO:0000313" key="1">
    <source>
        <dbReference type="EMBL" id="KKK62674.1"/>
    </source>
</evidence>
<name>A0A0F8Z8C2_9ZZZZ</name>
<comment type="caution">
    <text evidence="1">The sequence shown here is derived from an EMBL/GenBank/DDBJ whole genome shotgun (WGS) entry which is preliminary data.</text>
</comment>
<reference evidence="1" key="1">
    <citation type="journal article" date="2015" name="Nature">
        <title>Complex archaea that bridge the gap between prokaryotes and eukaryotes.</title>
        <authorList>
            <person name="Spang A."/>
            <person name="Saw J.H."/>
            <person name="Jorgensen S.L."/>
            <person name="Zaremba-Niedzwiedzka K."/>
            <person name="Martijn J."/>
            <person name="Lind A.E."/>
            <person name="van Eijk R."/>
            <person name="Schleper C."/>
            <person name="Guy L."/>
            <person name="Ettema T.J."/>
        </authorList>
    </citation>
    <scope>NUCLEOTIDE SEQUENCE</scope>
</reference>
<protein>
    <submittedName>
        <fullName evidence="1">Uncharacterized protein</fullName>
    </submittedName>
</protein>
<dbReference type="AlphaFoldDB" id="A0A0F8Z8C2"/>
<gene>
    <name evidence="1" type="ORF">LCGC14_3001960</name>
</gene>
<sequence length="75" mass="8139">MATTSKPGKPTIVCPRSGSAFINHRQGIVLRKSEFEWHENQLRGEFLPGGSSGLPDVDYEVIPSNNGAPGISDWT</sequence>